<sequence>MPFRPTTFPAMLLTALTLLAPATTAQPQAELIADRVVRFTDVGVAAEDLKPSIALLHPYPAIGNAPEDFPIQPTFFETDEGKEAFSIDFAPGTSLYGTGEVAGPLLRNGRVIECWNYDAYGYGDDTPHLYQSHPWVLAVRPDGSAFGVLADTTYRLRIDLTSSIEMTSDGPDFAVIIIDRDSPQEVVTTLAEMTGKIEMPPLWAIGYHQCRYSYYPDTRVLEVAKGFRDRNIPADVMWMDIDYMDGYRVFTFDPVGFSNPAFVNGQLHDMGFHSVWMLDPGVKVDPDYAISRQGTINNAWVKTADGEDYVGEVWPGPCNFPDFTNAEVRLWWGGLFKHFVKLGIDGVWNDMNEPAVFNVESKTMPLDNIHLADEDLGGEGTHAQYHNIYGMQMVRASREGVMKAKPDKRPFVLSRANYLGGQRYAATWSGDNTADWYHLESSVPMTINLGLSGNPFTGPDIGGFAGNGDGEMFARWMGVGAMLPFARGHTGKGNIDKEPWSFGPEVEATSRRALERRYRMMPYFYTLFREAHETGMPIIRPLFFLDPTDPALRSEDDAFLLG</sequence>
<dbReference type="PROSITE" id="PS00129">
    <property type="entry name" value="GLYCOSYL_HYDROL_F31_1"/>
    <property type="match status" value="1"/>
</dbReference>
<accession>A0A3B1DV36</accession>
<name>A0A3B1DV36_9ZZZZ</name>
<dbReference type="Pfam" id="PF01055">
    <property type="entry name" value="Glyco_hydro_31_2nd"/>
    <property type="match status" value="1"/>
</dbReference>
<dbReference type="EC" id="3.2.1.20" evidence="4"/>
<dbReference type="PANTHER" id="PTHR22762:SF120">
    <property type="entry name" value="HETEROGLYCAN GLUCOSIDASE 1"/>
    <property type="match status" value="1"/>
</dbReference>
<keyword evidence="4" id="KW-0378">Hydrolase</keyword>
<dbReference type="InterPro" id="IPR017853">
    <property type="entry name" value="GH"/>
</dbReference>
<reference evidence="4" key="1">
    <citation type="submission" date="2018-06" db="EMBL/GenBank/DDBJ databases">
        <authorList>
            <person name="Zhirakovskaya E."/>
        </authorList>
    </citation>
    <scope>NUCLEOTIDE SEQUENCE</scope>
</reference>
<evidence type="ECO:0000256" key="1">
    <source>
        <dbReference type="ARBA" id="ARBA00007806"/>
    </source>
</evidence>
<evidence type="ECO:0000313" key="4">
    <source>
        <dbReference type="EMBL" id="VAX42821.1"/>
    </source>
</evidence>
<feature type="non-terminal residue" evidence="4">
    <location>
        <position position="562"/>
    </location>
</feature>
<feature type="domain" description="Glycoside hydrolase family 31 TIM barrel" evidence="2">
    <location>
        <begin position="198"/>
        <end position="527"/>
    </location>
</feature>
<dbReference type="Gene3D" id="2.60.40.1760">
    <property type="entry name" value="glycosyl hydrolase (family 31)"/>
    <property type="match status" value="1"/>
</dbReference>
<comment type="similarity">
    <text evidence="1">Belongs to the glycosyl hydrolase 31 family.</text>
</comment>
<proteinExistence type="inferred from homology"/>
<dbReference type="GO" id="GO:0030246">
    <property type="term" value="F:carbohydrate binding"/>
    <property type="evidence" value="ECO:0007669"/>
    <property type="project" value="InterPro"/>
</dbReference>
<evidence type="ECO:0000259" key="2">
    <source>
        <dbReference type="Pfam" id="PF01055"/>
    </source>
</evidence>
<feature type="domain" description="Glycoside hydrolase family 31 N-terminal" evidence="3">
    <location>
        <begin position="80"/>
        <end position="159"/>
    </location>
</feature>
<evidence type="ECO:0000259" key="3">
    <source>
        <dbReference type="Pfam" id="PF13802"/>
    </source>
</evidence>
<dbReference type="AlphaFoldDB" id="A0A3B1DV36"/>
<dbReference type="PANTHER" id="PTHR22762">
    <property type="entry name" value="ALPHA-GLUCOSIDASE"/>
    <property type="match status" value="1"/>
</dbReference>
<dbReference type="InterPro" id="IPR030458">
    <property type="entry name" value="Glyco_hydro_31_AS"/>
</dbReference>
<dbReference type="SUPFAM" id="SSF51445">
    <property type="entry name" value="(Trans)glycosidases"/>
    <property type="match status" value="1"/>
</dbReference>
<dbReference type="GO" id="GO:0004558">
    <property type="term" value="F:alpha-1,4-glucosidase activity"/>
    <property type="evidence" value="ECO:0007669"/>
    <property type="project" value="UniProtKB-EC"/>
</dbReference>
<protein>
    <submittedName>
        <fullName evidence="4">Alpha-glucosidase</fullName>
        <ecNumber evidence="4">3.2.1.20</ecNumber>
    </submittedName>
</protein>
<keyword evidence="4" id="KW-0326">Glycosidase</keyword>
<dbReference type="CDD" id="cd14752">
    <property type="entry name" value="GH31_N"/>
    <property type="match status" value="1"/>
</dbReference>
<organism evidence="4">
    <name type="scientific">hydrothermal vent metagenome</name>
    <dbReference type="NCBI Taxonomy" id="652676"/>
    <lineage>
        <taxon>unclassified sequences</taxon>
        <taxon>metagenomes</taxon>
        <taxon>ecological metagenomes</taxon>
    </lineage>
</organism>
<dbReference type="SUPFAM" id="SSF74650">
    <property type="entry name" value="Galactose mutarotase-like"/>
    <property type="match status" value="1"/>
</dbReference>
<dbReference type="EMBL" id="UOGK01000757">
    <property type="protein sequence ID" value="VAX42821.1"/>
    <property type="molecule type" value="Genomic_DNA"/>
</dbReference>
<dbReference type="GO" id="GO:0005975">
    <property type="term" value="P:carbohydrate metabolic process"/>
    <property type="evidence" value="ECO:0007669"/>
    <property type="project" value="InterPro"/>
</dbReference>
<dbReference type="InterPro" id="IPR025887">
    <property type="entry name" value="Glyco_hydro_31_N_dom"/>
</dbReference>
<dbReference type="CDD" id="cd06604">
    <property type="entry name" value="GH31_glucosidase_II_MalA"/>
    <property type="match status" value="1"/>
</dbReference>
<gene>
    <name evidence="4" type="ORF">MNBD_PLANCTO03-1378</name>
</gene>
<dbReference type="InterPro" id="IPR000322">
    <property type="entry name" value="Glyco_hydro_31_TIM"/>
</dbReference>
<dbReference type="Gene3D" id="3.20.20.80">
    <property type="entry name" value="Glycosidases"/>
    <property type="match status" value="1"/>
</dbReference>
<dbReference type="InterPro" id="IPR011013">
    <property type="entry name" value="Gal_mutarotase_sf_dom"/>
</dbReference>
<dbReference type="Pfam" id="PF13802">
    <property type="entry name" value="Gal_mutarotas_2"/>
    <property type="match status" value="1"/>
</dbReference>